<dbReference type="InterPro" id="IPR050384">
    <property type="entry name" value="Endophilin_SH3RF"/>
</dbReference>
<dbReference type="PANTHER" id="PTHR14167">
    <property type="entry name" value="SH3 DOMAIN-CONTAINING"/>
    <property type="match status" value="1"/>
</dbReference>
<accession>A0AA36DXP0</accession>
<evidence type="ECO:0000256" key="1">
    <source>
        <dbReference type="ARBA" id="ARBA00022443"/>
    </source>
</evidence>
<organism evidence="5 6">
    <name type="scientific">Lactuca saligna</name>
    <name type="common">Willowleaf lettuce</name>
    <dbReference type="NCBI Taxonomy" id="75948"/>
    <lineage>
        <taxon>Eukaryota</taxon>
        <taxon>Viridiplantae</taxon>
        <taxon>Streptophyta</taxon>
        <taxon>Embryophyta</taxon>
        <taxon>Tracheophyta</taxon>
        <taxon>Spermatophyta</taxon>
        <taxon>Magnoliopsida</taxon>
        <taxon>eudicotyledons</taxon>
        <taxon>Gunneridae</taxon>
        <taxon>Pentapetalae</taxon>
        <taxon>asterids</taxon>
        <taxon>campanulids</taxon>
        <taxon>Asterales</taxon>
        <taxon>Asteraceae</taxon>
        <taxon>Cichorioideae</taxon>
        <taxon>Cichorieae</taxon>
        <taxon>Lactucinae</taxon>
        <taxon>Lactuca</taxon>
    </lineage>
</organism>
<dbReference type="EMBL" id="OX465079">
    <property type="protein sequence ID" value="CAI9275065.1"/>
    <property type="molecule type" value="Genomic_DNA"/>
</dbReference>
<dbReference type="PANTHER" id="PTHR14167:SF30">
    <property type="entry name" value="SH3 DOMAIN-CONTAINING PROTEIN 1"/>
    <property type="match status" value="1"/>
</dbReference>
<feature type="region of interest" description="Disordered" evidence="3">
    <location>
        <begin position="255"/>
        <end position="285"/>
    </location>
</feature>
<feature type="region of interest" description="Disordered" evidence="3">
    <location>
        <begin position="329"/>
        <end position="352"/>
    </location>
</feature>
<dbReference type="SMART" id="SM00326">
    <property type="entry name" value="SH3"/>
    <property type="match status" value="1"/>
</dbReference>
<reference evidence="5" key="1">
    <citation type="submission" date="2023-04" db="EMBL/GenBank/DDBJ databases">
        <authorList>
            <person name="Vijverberg K."/>
            <person name="Xiong W."/>
            <person name="Schranz E."/>
        </authorList>
    </citation>
    <scope>NUCLEOTIDE SEQUENCE</scope>
</reference>
<dbReference type="InterPro" id="IPR001452">
    <property type="entry name" value="SH3_domain"/>
</dbReference>
<evidence type="ECO:0000313" key="6">
    <source>
        <dbReference type="Proteomes" id="UP001177003"/>
    </source>
</evidence>
<keyword evidence="1 2" id="KW-0728">SH3 domain</keyword>
<proteinExistence type="predicted"/>
<evidence type="ECO:0000259" key="4">
    <source>
        <dbReference type="PROSITE" id="PS50002"/>
    </source>
</evidence>
<dbReference type="AlphaFoldDB" id="A0AA36DXP0"/>
<dbReference type="Gene3D" id="2.30.30.40">
    <property type="entry name" value="SH3 Domains"/>
    <property type="match status" value="1"/>
</dbReference>
<dbReference type="SUPFAM" id="SSF50044">
    <property type="entry name" value="SH3-domain"/>
    <property type="match status" value="1"/>
</dbReference>
<evidence type="ECO:0000256" key="3">
    <source>
        <dbReference type="SAM" id="MobiDB-lite"/>
    </source>
</evidence>
<name>A0AA36DXP0_LACSI</name>
<sequence length="352" mass="40078">MDAIRKQASKLREQVAKQQQAVLSRLGKDAEIFDDDELRCHQKLQDLCNSTRVTKHFQKDIVRGVEGFISISRKQKHISKRLAEDCHKFGNETTTADFPLAKAALQLGTSQKSIEDKRDTMLEILNNQVCEPLRASIKGAPLEDARHLARSCDRLRQEVETQAVEVLRRQTKFRDPTTESVVKLKNMETKLSEVRASMVTLQKEAISAMLAVEEHQQKITMQKLLMMVDAERDYHRHVLAILEELHTEMILAKHMQESSRSANEKDKIVPSDGAPQHEHEKHPSENTDFDYFIGKVVHPFDAQADGELSLSVDDFVIVRQVSPSGWSEGECNGKTGWFPSAYLERQENPKPS</sequence>
<dbReference type="InterPro" id="IPR036028">
    <property type="entry name" value="SH3-like_dom_sf"/>
</dbReference>
<dbReference type="SUPFAM" id="SSF103657">
    <property type="entry name" value="BAR/IMD domain-like"/>
    <property type="match status" value="1"/>
</dbReference>
<gene>
    <name evidence="5" type="ORF">LSALG_LOCUS15108</name>
</gene>
<protein>
    <recommendedName>
        <fullName evidence="4">SH3 domain-containing protein</fullName>
    </recommendedName>
</protein>
<dbReference type="PROSITE" id="PS50002">
    <property type="entry name" value="SH3"/>
    <property type="match status" value="1"/>
</dbReference>
<evidence type="ECO:0000313" key="5">
    <source>
        <dbReference type="EMBL" id="CAI9275065.1"/>
    </source>
</evidence>
<evidence type="ECO:0000256" key="2">
    <source>
        <dbReference type="PROSITE-ProRule" id="PRU00192"/>
    </source>
</evidence>
<dbReference type="Gene3D" id="1.20.1270.60">
    <property type="entry name" value="Arfaptin homology (AH) domain/BAR domain"/>
    <property type="match status" value="1"/>
</dbReference>
<dbReference type="InterPro" id="IPR027267">
    <property type="entry name" value="AH/BAR_dom_sf"/>
</dbReference>
<dbReference type="Proteomes" id="UP001177003">
    <property type="component" value="Chromosome 3"/>
</dbReference>
<feature type="domain" description="SH3" evidence="4">
    <location>
        <begin position="289"/>
        <end position="348"/>
    </location>
</feature>
<keyword evidence="6" id="KW-1185">Reference proteome</keyword>
<dbReference type="Pfam" id="PF14604">
    <property type="entry name" value="SH3_9"/>
    <property type="match status" value="1"/>
</dbReference>